<accession>A0A094J7S9</accession>
<feature type="chain" id="PRO_5013017436" evidence="1">
    <location>
        <begin position="16"/>
        <end position="114"/>
    </location>
</feature>
<sequence length="114" mass="11962">MVGVVCLGMSVGAFAFDAAGVRTAAMNAYENNPYARGVAMLGQAVDELGSAANSCNNLERKVELQLKQSEMRDLYQKMSVAHADWAQANNFDAASGTLGVMLVVAVGTCGSLLR</sequence>
<proteinExistence type="predicted"/>
<dbReference type="STRING" id="1517416.IDAT_07855"/>
<reference evidence="2 3" key="1">
    <citation type="submission" date="2014-06" db="EMBL/GenBank/DDBJ databases">
        <title>Draft genome sequence of Idiomarina sp. MCCC 1A10513.</title>
        <authorList>
            <person name="Du J."/>
            <person name="Lai Q."/>
            <person name="Shao Z."/>
        </authorList>
    </citation>
    <scope>NUCLEOTIDE SEQUENCE [LARGE SCALE GENOMIC DNA]</scope>
    <source>
        <strain evidence="2 3">MCCC 1A10513</strain>
    </source>
</reference>
<keyword evidence="1" id="KW-0732">Signal</keyword>
<evidence type="ECO:0000313" key="2">
    <source>
        <dbReference type="EMBL" id="KFZ28656.1"/>
    </source>
</evidence>
<evidence type="ECO:0000313" key="3">
    <source>
        <dbReference type="Proteomes" id="UP000053718"/>
    </source>
</evidence>
<evidence type="ECO:0000256" key="1">
    <source>
        <dbReference type="SAM" id="SignalP"/>
    </source>
</evidence>
<organism evidence="2 3">
    <name type="scientific">Pseudidiomarina atlantica</name>
    <dbReference type="NCBI Taxonomy" id="1517416"/>
    <lineage>
        <taxon>Bacteria</taxon>
        <taxon>Pseudomonadati</taxon>
        <taxon>Pseudomonadota</taxon>
        <taxon>Gammaproteobacteria</taxon>
        <taxon>Alteromonadales</taxon>
        <taxon>Idiomarinaceae</taxon>
        <taxon>Pseudidiomarina</taxon>
    </lineage>
</organism>
<dbReference type="Proteomes" id="UP000053718">
    <property type="component" value="Unassembled WGS sequence"/>
</dbReference>
<dbReference type="AlphaFoldDB" id="A0A094J7S9"/>
<dbReference type="EMBL" id="JPIN01000007">
    <property type="protein sequence ID" value="KFZ28656.1"/>
    <property type="molecule type" value="Genomic_DNA"/>
</dbReference>
<gene>
    <name evidence="2" type="ORF">IDAT_07855</name>
</gene>
<keyword evidence="3" id="KW-1185">Reference proteome</keyword>
<protein>
    <submittedName>
        <fullName evidence="2">Uncharacterized protein</fullName>
    </submittedName>
</protein>
<feature type="signal peptide" evidence="1">
    <location>
        <begin position="1"/>
        <end position="15"/>
    </location>
</feature>
<comment type="caution">
    <text evidence="2">The sequence shown here is derived from an EMBL/GenBank/DDBJ whole genome shotgun (WGS) entry which is preliminary data.</text>
</comment>
<name>A0A094J7S9_9GAMM</name>